<dbReference type="SUPFAM" id="SSF82199">
    <property type="entry name" value="SET domain"/>
    <property type="match status" value="1"/>
</dbReference>
<dbReference type="InterPro" id="IPR011990">
    <property type="entry name" value="TPR-like_helical_dom_sf"/>
</dbReference>
<dbReference type="PANTHER" id="PTHR47780:SF1">
    <property type="entry name" value="PROTEIN SET DOMAIN GROUP 41"/>
    <property type="match status" value="1"/>
</dbReference>
<dbReference type="Proteomes" id="UP000823749">
    <property type="component" value="Chromosome 5"/>
</dbReference>
<keyword evidence="2" id="KW-1185">Reference proteome</keyword>
<evidence type="ECO:0000313" key="2">
    <source>
        <dbReference type="Proteomes" id="UP000823749"/>
    </source>
</evidence>
<evidence type="ECO:0000313" key="1">
    <source>
        <dbReference type="EMBL" id="KAG5549898.1"/>
    </source>
</evidence>
<dbReference type="InterPro" id="IPR046341">
    <property type="entry name" value="SET_dom_sf"/>
</dbReference>
<name>A0AAV6KBN8_9ERIC</name>
<reference evidence="1" key="1">
    <citation type="submission" date="2020-08" db="EMBL/GenBank/DDBJ databases">
        <title>Plant Genome Project.</title>
        <authorList>
            <person name="Zhang R.-G."/>
        </authorList>
    </citation>
    <scope>NUCLEOTIDE SEQUENCE</scope>
    <source>
        <strain evidence="1">WSP0</strain>
        <tissue evidence="1">Leaf</tissue>
    </source>
</reference>
<dbReference type="AlphaFoldDB" id="A0AAV6KBN8"/>
<evidence type="ECO:0008006" key="3">
    <source>
        <dbReference type="Google" id="ProtNLM"/>
    </source>
</evidence>
<dbReference type="Gene3D" id="1.25.40.10">
    <property type="entry name" value="Tetratricopeptide repeat domain"/>
    <property type="match status" value="1"/>
</dbReference>
<dbReference type="CDD" id="cd20071">
    <property type="entry name" value="SET_SMYD"/>
    <property type="match status" value="1"/>
</dbReference>
<protein>
    <recommendedName>
        <fullName evidence="3">SET domain-containing protein</fullName>
    </recommendedName>
</protein>
<comment type="caution">
    <text evidence="1">The sequence shown here is derived from an EMBL/GenBank/DDBJ whole genome shotgun (WGS) entry which is preliminary data.</text>
</comment>
<proteinExistence type="predicted"/>
<gene>
    <name evidence="1" type="ORF">RHGRI_015014</name>
</gene>
<dbReference type="PANTHER" id="PTHR47780">
    <property type="entry name" value="PROTEIN SET DOMAIN GROUP 41"/>
    <property type="match status" value="1"/>
</dbReference>
<accession>A0AAV6KBN8</accession>
<sequence>MHEEQDGDSLARIKGGAKAMAMARRMRDNLSLDYSGECVLEEAVLCVVLTNAVEVQVNGGPLVGIAVYDTTFSWINHSCSPNACYTFPLPDYSGGESRLRILSAATGRGCSMSKVYGPRIVVRSIKAIKKFEEVSIAYIDLLQPKALRHSELWSQYRFICSCQRCSVSPPTYVDHTLQEISAVNCSCAKLSSDHRLDIDEEITRFSDCIDDAIADYLKFGNPKSSCEKLENLLIHGLSGAKFETEEEKQKQQFWLHPLHHLSLTAYTTLASAYKTRASDLLAVDPEGEKLQLEAFTTSRTSAAYSLLLAGATNHLFLFESSLVASAANFWILAGESLINVARSPVWKLFAKWGSTVAEISSCPSYKCCNCTLVDKLGTSFDIGQAQDVMVEGLSREFLSCITSIIPKVWTFLIHEGCFLKLISDPIDFKWIGHMKPVRTLGIESNLANADTESMVSTGESGTCVNQENISLFQLGVHCLLYGTILSTVCFGKRSYLDDYMQNLVHG</sequence>
<organism evidence="1 2">
    <name type="scientific">Rhododendron griersonianum</name>
    <dbReference type="NCBI Taxonomy" id="479676"/>
    <lineage>
        <taxon>Eukaryota</taxon>
        <taxon>Viridiplantae</taxon>
        <taxon>Streptophyta</taxon>
        <taxon>Embryophyta</taxon>
        <taxon>Tracheophyta</taxon>
        <taxon>Spermatophyta</taxon>
        <taxon>Magnoliopsida</taxon>
        <taxon>eudicotyledons</taxon>
        <taxon>Gunneridae</taxon>
        <taxon>Pentapetalae</taxon>
        <taxon>asterids</taxon>
        <taxon>Ericales</taxon>
        <taxon>Ericaceae</taxon>
        <taxon>Ericoideae</taxon>
        <taxon>Rhodoreae</taxon>
        <taxon>Rhododendron</taxon>
    </lineage>
</organism>
<dbReference type="EMBL" id="JACTNZ010000005">
    <property type="protein sequence ID" value="KAG5549898.1"/>
    <property type="molecule type" value="Genomic_DNA"/>
</dbReference>
<dbReference type="Gene3D" id="2.170.270.10">
    <property type="entry name" value="SET domain"/>
    <property type="match status" value="1"/>
</dbReference>